<evidence type="ECO:0000313" key="15">
    <source>
        <dbReference type="Proteomes" id="UP000275846"/>
    </source>
</evidence>
<keyword evidence="4" id="KW-0677">Repeat</keyword>
<dbReference type="PROSITE" id="PS00028">
    <property type="entry name" value="ZINC_FINGER_C2H2_1"/>
    <property type="match status" value="4"/>
</dbReference>
<feature type="domain" description="C2H2-type" evidence="13">
    <location>
        <begin position="321"/>
        <end position="343"/>
    </location>
</feature>
<keyword evidence="6" id="KW-0862">Zinc</keyword>
<evidence type="ECO:0000313" key="16">
    <source>
        <dbReference type="WBParaSite" id="SSLN_0001741601-mRNA-1"/>
    </source>
</evidence>
<evidence type="ECO:0000256" key="5">
    <source>
        <dbReference type="ARBA" id="ARBA00022771"/>
    </source>
</evidence>
<evidence type="ECO:0000256" key="10">
    <source>
        <dbReference type="ARBA" id="ARBA00023242"/>
    </source>
</evidence>
<keyword evidence="10" id="KW-0539">Nucleus</keyword>
<reference evidence="14 15" key="2">
    <citation type="submission" date="2018-11" db="EMBL/GenBank/DDBJ databases">
        <authorList>
            <consortium name="Pathogen Informatics"/>
        </authorList>
    </citation>
    <scope>NUCLEOTIDE SEQUENCE [LARGE SCALE GENOMIC DNA]</scope>
    <source>
        <strain evidence="14 15">NST_G2</strain>
    </source>
</reference>
<dbReference type="InterPro" id="IPR050331">
    <property type="entry name" value="Zinc_finger"/>
</dbReference>
<evidence type="ECO:0000256" key="3">
    <source>
        <dbReference type="ARBA" id="ARBA00022723"/>
    </source>
</evidence>
<sequence>MATVAQPCTPSFRGFQGPQAVCNSSRMTSDHLRGSSLDRESFVLENSVLPSHYSATAAAVKSHPRESHQSDSTCRQNHLPFCTTTPTTSSDSLFQTLHQTASAAAAAAAATSLPYSGHSHQYLGRLMHLPYTQASSVFQGSATTGLMPIFGTSFHPTVTTSTPAAAAASQSVLQSDSTPMSVVFPTRALSASTALVGVNSPSSILRRLSDTTDGSDHQRTKGVLSPYDLAAIGSGVGETQKDVSLVPKKDGNTIAALAGGREGQFVCGVCGREFGMRCRLVAHARRHTGERPFACADCGRAFSDQGNLQRHRYTHSTEPRFHCTVCGKYFRQASCLSNHRRFHCAGASGRPCLFCKRTFRSSSSLQMHLRWKHRTDAAAMVAAAVTAMTGSEWEDEEEGEAACGPDITRRKKSVSGRINPAPHDMAMSNNLHASIFSSTSMDTSSTKTASDSSAVKRTQSDCGNAAVRPSDAFRRKWRRKPKPKQATPVLLSSKEVLYLMLML</sequence>
<keyword evidence="8" id="KW-0238">DNA-binding</keyword>
<dbReference type="OrthoDB" id="40579at2759"/>
<evidence type="ECO:0000256" key="6">
    <source>
        <dbReference type="ARBA" id="ARBA00022833"/>
    </source>
</evidence>
<feature type="compositionally biased region" description="Low complexity" evidence="12">
    <location>
        <begin position="438"/>
        <end position="453"/>
    </location>
</feature>
<dbReference type="PANTHER" id="PTHR16515:SF49">
    <property type="entry name" value="GASTRULA ZINC FINGER PROTEIN XLCGF49.1-LIKE-RELATED"/>
    <property type="match status" value="1"/>
</dbReference>
<keyword evidence="3" id="KW-0479">Metal-binding</keyword>
<dbReference type="AlphaFoldDB" id="A0A183TJX8"/>
<dbReference type="WBParaSite" id="SSLN_0001741601-mRNA-1">
    <property type="protein sequence ID" value="SSLN_0001741601-mRNA-1"/>
    <property type="gene ID" value="SSLN_0001741601"/>
</dbReference>
<dbReference type="SMART" id="SM00355">
    <property type="entry name" value="ZnF_C2H2"/>
    <property type="match status" value="4"/>
</dbReference>
<dbReference type="SUPFAM" id="SSF57667">
    <property type="entry name" value="beta-beta-alpha zinc fingers"/>
    <property type="match status" value="2"/>
</dbReference>
<feature type="domain" description="C2H2-type" evidence="13">
    <location>
        <begin position="265"/>
        <end position="292"/>
    </location>
</feature>
<evidence type="ECO:0000256" key="1">
    <source>
        <dbReference type="ARBA" id="ARBA00004123"/>
    </source>
</evidence>
<accession>A0A183TJX8</accession>
<dbReference type="FunFam" id="3.30.160.60:FF:000508">
    <property type="entry name" value="Myeloid zinc finger 1"/>
    <property type="match status" value="1"/>
</dbReference>
<reference evidence="16" key="1">
    <citation type="submission" date="2016-06" db="UniProtKB">
        <authorList>
            <consortium name="WormBaseParasite"/>
        </authorList>
    </citation>
    <scope>IDENTIFICATION</scope>
</reference>
<dbReference type="GO" id="GO:0005634">
    <property type="term" value="C:nucleus"/>
    <property type="evidence" value="ECO:0007669"/>
    <property type="project" value="UniProtKB-SubCell"/>
</dbReference>
<keyword evidence="9" id="KW-0804">Transcription</keyword>
<protein>
    <submittedName>
        <fullName evidence="16">Zinc finger, C2H2 type</fullName>
    </submittedName>
</protein>
<dbReference type="GO" id="GO:0042802">
    <property type="term" value="F:identical protein binding"/>
    <property type="evidence" value="ECO:0007669"/>
    <property type="project" value="UniProtKB-ARBA"/>
</dbReference>
<feature type="domain" description="C2H2-type" evidence="13">
    <location>
        <begin position="293"/>
        <end position="320"/>
    </location>
</feature>
<dbReference type="EMBL" id="UYSU01041511">
    <property type="protein sequence ID" value="VDM03162.1"/>
    <property type="molecule type" value="Genomic_DNA"/>
</dbReference>
<evidence type="ECO:0000256" key="2">
    <source>
        <dbReference type="ARBA" id="ARBA00006991"/>
    </source>
</evidence>
<evidence type="ECO:0000256" key="7">
    <source>
        <dbReference type="ARBA" id="ARBA00023015"/>
    </source>
</evidence>
<dbReference type="PROSITE" id="PS50157">
    <property type="entry name" value="ZINC_FINGER_C2H2_2"/>
    <property type="match status" value="4"/>
</dbReference>
<dbReference type="Gene3D" id="3.30.160.60">
    <property type="entry name" value="Classic Zinc Finger"/>
    <property type="match status" value="3"/>
</dbReference>
<comment type="similarity">
    <text evidence="2">Belongs to the krueppel C2H2-type zinc-finger protein family.</text>
</comment>
<keyword evidence="5 11" id="KW-0863">Zinc-finger</keyword>
<dbReference type="GO" id="GO:0003677">
    <property type="term" value="F:DNA binding"/>
    <property type="evidence" value="ECO:0007669"/>
    <property type="project" value="UniProtKB-KW"/>
</dbReference>
<evidence type="ECO:0000256" key="9">
    <source>
        <dbReference type="ARBA" id="ARBA00023163"/>
    </source>
</evidence>
<evidence type="ECO:0000256" key="8">
    <source>
        <dbReference type="ARBA" id="ARBA00023125"/>
    </source>
</evidence>
<dbReference type="GO" id="GO:0008270">
    <property type="term" value="F:zinc ion binding"/>
    <property type="evidence" value="ECO:0007669"/>
    <property type="project" value="UniProtKB-KW"/>
</dbReference>
<proteinExistence type="inferred from homology"/>
<keyword evidence="15" id="KW-1185">Reference proteome</keyword>
<dbReference type="InterPro" id="IPR036236">
    <property type="entry name" value="Znf_C2H2_sf"/>
</dbReference>
<dbReference type="GO" id="GO:0010468">
    <property type="term" value="P:regulation of gene expression"/>
    <property type="evidence" value="ECO:0007669"/>
    <property type="project" value="TreeGrafter"/>
</dbReference>
<name>A0A183TJX8_SCHSO</name>
<dbReference type="Proteomes" id="UP000275846">
    <property type="component" value="Unassembled WGS sequence"/>
</dbReference>
<gene>
    <name evidence="14" type="ORF">SSLN_LOCUS16776</name>
</gene>
<evidence type="ECO:0000256" key="11">
    <source>
        <dbReference type="PROSITE-ProRule" id="PRU00042"/>
    </source>
</evidence>
<evidence type="ECO:0000256" key="12">
    <source>
        <dbReference type="SAM" id="MobiDB-lite"/>
    </source>
</evidence>
<evidence type="ECO:0000256" key="4">
    <source>
        <dbReference type="ARBA" id="ARBA00022737"/>
    </source>
</evidence>
<dbReference type="PANTHER" id="PTHR16515">
    <property type="entry name" value="PR DOMAIN ZINC FINGER PROTEIN"/>
    <property type="match status" value="1"/>
</dbReference>
<evidence type="ECO:0000259" key="13">
    <source>
        <dbReference type="PROSITE" id="PS50157"/>
    </source>
</evidence>
<comment type="subcellular location">
    <subcellularLocation>
        <location evidence="1">Nucleus</location>
    </subcellularLocation>
</comment>
<dbReference type="STRING" id="70667.A0A183TJX8"/>
<feature type="domain" description="C2H2-type" evidence="13">
    <location>
        <begin position="350"/>
        <end position="378"/>
    </location>
</feature>
<organism evidence="16">
    <name type="scientific">Schistocephalus solidus</name>
    <name type="common">Tapeworm</name>
    <dbReference type="NCBI Taxonomy" id="70667"/>
    <lineage>
        <taxon>Eukaryota</taxon>
        <taxon>Metazoa</taxon>
        <taxon>Spiralia</taxon>
        <taxon>Lophotrochozoa</taxon>
        <taxon>Platyhelminthes</taxon>
        <taxon>Cestoda</taxon>
        <taxon>Eucestoda</taxon>
        <taxon>Diphyllobothriidea</taxon>
        <taxon>Diphyllobothriidae</taxon>
        <taxon>Schistocephalus</taxon>
    </lineage>
</organism>
<keyword evidence="7" id="KW-0805">Transcription regulation</keyword>
<dbReference type="InterPro" id="IPR013087">
    <property type="entry name" value="Znf_C2H2_type"/>
</dbReference>
<evidence type="ECO:0000313" key="14">
    <source>
        <dbReference type="EMBL" id="VDM03162.1"/>
    </source>
</evidence>
<dbReference type="Pfam" id="PF00096">
    <property type="entry name" value="zf-C2H2"/>
    <property type="match status" value="3"/>
</dbReference>
<feature type="region of interest" description="Disordered" evidence="12">
    <location>
        <begin position="438"/>
        <end position="472"/>
    </location>
</feature>